<name>A0A3N1CRR0_9ACTN</name>
<organism evidence="3 4">
    <name type="scientific">Actinocorallia herbida</name>
    <dbReference type="NCBI Taxonomy" id="58109"/>
    <lineage>
        <taxon>Bacteria</taxon>
        <taxon>Bacillati</taxon>
        <taxon>Actinomycetota</taxon>
        <taxon>Actinomycetes</taxon>
        <taxon>Streptosporangiales</taxon>
        <taxon>Thermomonosporaceae</taxon>
        <taxon>Actinocorallia</taxon>
    </lineage>
</organism>
<keyword evidence="4" id="KW-1185">Reference proteome</keyword>
<protein>
    <submittedName>
        <fullName evidence="3">YacP-like NYN domain-containing protein</fullName>
    </submittedName>
</protein>
<proteinExistence type="predicted"/>
<feature type="compositionally biased region" description="Polar residues" evidence="2">
    <location>
        <begin position="1"/>
        <end position="18"/>
    </location>
</feature>
<evidence type="ECO:0000313" key="4">
    <source>
        <dbReference type="Proteomes" id="UP000272400"/>
    </source>
</evidence>
<accession>A0A3N1CRR0</accession>
<dbReference type="RefSeq" id="WP_246052550.1">
    <property type="nucleotide sequence ID" value="NZ_RJKE01000001.1"/>
</dbReference>
<gene>
    <name evidence="3" type="ORF">EDD29_1343</name>
</gene>
<dbReference type="InterPro" id="IPR010298">
    <property type="entry name" value="YacP-like"/>
</dbReference>
<dbReference type="PANTHER" id="PTHR34547">
    <property type="entry name" value="YACP-LIKE NYN DOMAIN PROTEIN"/>
    <property type="match status" value="1"/>
</dbReference>
<dbReference type="Proteomes" id="UP000272400">
    <property type="component" value="Unassembled WGS sequence"/>
</dbReference>
<reference evidence="3 4" key="1">
    <citation type="submission" date="2018-11" db="EMBL/GenBank/DDBJ databases">
        <title>Sequencing the genomes of 1000 actinobacteria strains.</title>
        <authorList>
            <person name="Klenk H.-P."/>
        </authorList>
    </citation>
    <scope>NUCLEOTIDE SEQUENCE [LARGE SCALE GENOMIC DNA]</scope>
    <source>
        <strain evidence="3 4">DSM 44254</strain>
    </source>
</reference>
<feature type="region of interest" description="Disordered" evidence="2">
    <location>
        <begin position="1"/>
        <end position="24"/>
    </location>
</feature>
<comment type="caution">
    <text evidence="3">The sequence shown here is derived from an EMBL/GenBank/DDBJ whole genome shotgun (WGS) entry which is preliminary data.</text>
</comment>
<dbReference type="Pfam" id="PF05991">
    <property type="entry name" value="NYN_YacP"/>
    <property type="match status" value="1"/>
</dbReference>
<dbReference type="AlphaFoldDB" id="A0A3N1CRR0"/>
<dbReference type="PANTHER" id="PTHR34547:SF1">
    <property type="entry name" value="YACP-LIKE NYN DOMAIN PROTEIN"/>
    <property type="match status" value="1"/>
</dbReference>
<keyword evidence="1" id="KW-0175">Coiled coil</keyword>
<sequence>MTKSAQTERSGTITSDESLSGPLPEAVRRRVVDAAAEVLAALPADDVPFPLRRIVKFRPKARAREGGSVIAKQLDADAVFRAKVGDRLRESEPELAEALERGERPEGADAVQVAVAAYLLRPGGWPAHVEAARAELVRAAENARESQAVQEAAAMRERLEEARTAHAAETGRLRAELKDAKAEVADLRRKIGEERRTARDAVERAADLDEGRRADREESLSAFGALERELKAVRAKLGSAEAALESHRKAAREGRSIEDVRLRLLLDTLVDAAQGVRRELNLPSVISRPADHVAGAVEAGTAAHGRSLAEPDAQLFQELLMAPRAHLIVDGYNVTKTGYGELPLADQRARLISGLGGLYSQTHAEITAVFDGAQVEGHVAVQAPRGVRVLFSRPGQIADELIAELVQAEPPGRVFVVVSSDQEVAASARRAGGRTATAGLLLKRLGRF</sequence>
<evidence type="ECO:0000313" key="3">
    <source>
        <dbReference type="EMBL" id="ROO83834.1"/>
    </source>
</evidence>
<evidence type="ECO:0000256" key="1">
    <source>
        <dbReference type="SAM" id="Coils"/>
    </source>
</evidence>
<dbReference type="EMBL" id="RJKE01000001">
    <property type="protein sequence ID" value="ROO83834.1"/>
    <property type="molecule type" value="Genomic_DNA"/>
</dbReference>
<evidence type="ECO:0000256" key="2">
    <source>
        <dbReference type="SAM" id="MobiDB-lite"/>
    </source>
</evidence>
<feature type="coiled-coil region" evidence="1">
    <location>
        <begin position="129"/>
        <end position="250"/>
    </location>
</feature>